<evidence type="ECO:0000256" key="2">
    <source>
        <dbReference type="SAM" id="Phobius"/>
    </source>
</evidence>
<evidence type="ECO:0000313" key="4">
    <source>
        <dbReference type="Proteomes" id="UP000199182"/>
    </source>
</evidence>
<dbReference type="AlphaFoldDB" id="A0A1G9WNC7"/>
<feature type="region of interest" description="Disordered" evidence="1">
    <location>
        <begin position="43"/>
        <end position="62"/>
    </location>
</feature>
<evidence type="ECO:0000256" key="1">
    <source>
        <dbReference type="SAM" id="MobiDB-lite"/>
    </source>
</evidence>
<organism evidence="3 4">
    <name type="scientific">Acetanaerobacterium elongatum</name>
    <dbReference type="NCBI Taxonomy" id="258515"/>
    <lineage>
        <taxon>Bacteria</taxon>
        <taxon>Bacillati</taxon>
        <taxon>Bacillota</taxon>
        <taxon>Clostridia</taxon>
        <taxon>Eubacteriales</taxon>
        <taxon>Oscillospiraceae</taxon>
        <taxon>Acetanaerobacterium</taxon>
    </lineage>
</organism>
<reference evidence="3 4" key="1">
    <citation type="submission" date="2016-10" db="EMBL/GenBank/DDBJ databases">
        <authorList>
            <person name="de Groot N.N."/>
        </authorList>
    </citation>
    <scope>NUCLEOTIDE SEQUENCE [LARGE SCALE GENOMIC DNA]</scope>
    <source>
        <strain evidence="3 4">CGMCC 1.5012</strain>
    </source>
</reference>
<keyword evidence="2" id="KW-0812">Transmembrane</keyword>
<feature type="compositionally biased region" description="Low complexity" evidence="1">
    <location>
        <begin position="43"/>
        <end position="53"/>
    </location>
</feature>
<protein>
    <submittedName>
        <fullName evidence="3">Uncharacterized protein</fullName>
    </submittedName>
</protein>
<gene>
    <name evidence="3" type="ORF">SAMN05192585_10665</name>
</gene>
<proteinExistence type="predicted"/>
<name>A0A1G9WNC7_9FIRM</name>
<keyword evidence="2" id="KW-1133">Transmembrane helix</keyword>
<sequence>MMEKLTCKLLPIVFSACMVLGLGGTLYAANTFSARHSALTATSSNETSSSVSSGGPREVTDTTTQVSCDVSALTLPNGVTEAWPGVGEIIESSVSDKIASLVKDIGPLSFHVLKTYRLRILNQSAIEFTDYKGLVKVRFPIPRGADGTLKVYRYDTTALTDMAAVKDGNYLQFFVHDMGYFVIVQSNGIDEAQLVGGVTEAPAIPETGAPHQSLLPIVIAGFSLIICVVYVACRRKRG</sequence>
<keyword evidence="4" id="KW-1185">Reference proteome</keyword>
<dbReference type="Proteomes" id="UP000199182">
    <property type="component" value="Unassembled WGS sequence"/>
</dbReference>
<feature type="transmembrane region" description="Helical" evidence="2">
    <location>
        <begin position="214"/>
        <end position="233"/>
    </location>
</feature>
<keyword evidence="2" id="KW-0472">Membrane</keyword>
<dbReference type="RefSeq" id="WP_092638415.1">
    <property type="nucleotide sequence ID" value="NZ_FNID01000006.1"/>
</dbReference>
<evidence type="ECO:0000313" key="3">
    <source>
        <dbReference type="EMBL" id="SDM85867.1"/>
    </source>
</evidence>
<dbReference type="EMBL" id="FNID01000006">
    <property type="protein sequence ID" value="SDM85867.1"/>
    <property type="molecule type" value="Genomic_DNA"/>
</dbReference>
<accession>A0A1G9WNC7</accession>